<keyword evidence="3" id="KW-1185">Reference proteome</keyword>
<protein>
    <submittedName>
        <fullName evidence="2">Uncharacterized protein</fullName>
    </submittedName>
</protein>
<reference evidence="2" key="1">
    <citation type="journal article" date="2022" name="bioRxiv">
        <title>Sequencing and chromosome-scale assembly of the giantPleurodeles waltlgenome.</title>
        <authorList>
            <person name="Brown T."/>
            <person name="Elewa A."/>
            <person name="Iarovenko S."/>
            <person name="Subramanian E."/>
            <person name="Araus A.J."/>
            <person name="Petzold A."/>
            <person name="Susuki M."/>
            <person name="Suzuki K.-i.T."/>
            <person name="Hayashi T."/>
            <person name="Toyoda A."/>
            <person name="Oliveira C."/>
            <person name="Osipova E."/>
            <person name="Leigh N.D."/>
            <person name="Simon A."/>
            <person name="Yun M.H."/>
        </authorList>
    </citation>
    <scope>NUCLEOTIDE SEQUENCE</scope>
    <source>
        <strain evidence="2">20211129_DDA</strain>
        <tissue evidence="2">Liver</tissue>
    </source>
</reference>
<feature type="region of interest" description="Disordered" evidence="1">
    <location>
        <begin position="25"/>
        <end position="52"/>
    </location>
</feature>
<evidence type="ECO:0000256" key="1">
    <source>
        <dbReference type="SAM" id="MobiDB-lite"/>
    </source>
</evidence>
<dbReference type="AlphaFoldDB" id="A0AAV7NI61"/>
<gene>
    <name evidence="2" type="ORF">NDU88_003944</name>
</gene>
<organism evidence="2 3">
    <name type="scientific">Pleurodeles waltl</name>
    <name type="common">Iberian ribbed newt</name>
    <dbReference type="NCBI Taxonomy" id="8319"/>
    <lineage>
        <taxon>Eukaryota</taxon>
        <taxon>Metazoa</taxon>
        <taxon>Chordata</taxon>
        <taxon>Craniata</taxon>
        <taxon>Vertebrata</taxon>
        <taxon>Euteleostomi</taxon>
        <taxon>Amphibia</taxon>
        <taxon>Batrachia</taxon>
        <taxon>Caudata</taxon>
        <taxon>Salamandroidea</taxon>
        <taxon>Salamandridae</taxon>
        <taxon>Pleurodelinae</taxon>
        <taxon>Pleurodeles</taxon>
    </lineage>
</organism>
<evidence type="ECO:0000313" key="2">
    <source>
        <dbReference type="EMBL" id="KAJ1115722.1"/>
    </source>
</evidence>
<dbReference type="EMBL" id="JANPWB010000012">
    <property type="protein sequence ID" value="KAJ1115722.1"/>
    <property type="molecule type" value="Genomic_DNA"/>
</dbReference>
<name>A0AAV7NI61_PLEWA</name>
<accession>A0AAV7NI61</accession>
<comment type="caution">
    <text evidence="2">The sequence shown here is derived from an EMBL/GenBank/DDBJ whole genome shotgun (WGS) entry which is preliminary data.</text>
</comment>
<evidence type="ECO:0000313" key="3">
    <source>
        <dbReference type="Proteomes" id="UP001066276"/>
    </source>
</evidence>
<proteinExistence type="predicted"/>
<sequence>MAVDTLGQGSSALQRQWCFEQYKQASPPVPTDAGQQRRMSLPGDHVARAPFDEARPLKRGAEGGRYPRLVAKLLCHVKLMCIAFTTHM</sequence>
<dbReference type="Proteomes" id="UP001066276">
    <property type="component" value="Chromosome 8"/>
</dbReference>